<comment type="similarity">
    <text evidence="1 4">Belongs to the GTP cyclohydrolase I type 2/NIF3 family.</text>
</comment>
<dbReference type="AlphaFoldDB" id="A0A268P4A7"/>
<feature type="binding site" evidence="5">
    <location>
        <position position="333"/>
    </location>
    <ligand>
        <name>a divalent metal cation</name>
        <dbReference type="ChEBI" id="CHEBI:60240"/>
        <label>1</label>
    </ligand>
</feature>
<dbReference type="EMBL" id="NPCC01000004">
    <property type="protein sequence ID" value="PAE90508.1"/>
    <property type="molecule type" value="Genomic_DNA"/>
</dbReference>
<dbReference type="GO" id="GO:0046872">
    <property type="term" value="F:metal ion binding"/>
    <property type="evidence" value="ECO:0007669"/>
    <property type="project" value="UniProtKB-UniRule"/>
</dbReference>
<evidence type="ECO:0000256" key="2">
    <source>
        <dbReference type="ARBA" id="ARBA00022112"/>
    </source>
</evidence>
<sequence length="373" mass="40704">MKNTIAANTLIQYFESFAPKSYALEGDKNGLMVGSLKKKVKKAMVALDVLEKTIDEAIEKDVDFILAHHPLLFHPLKQIDVDTPMGRMIKKAIEHEITIYAAHTNLDVAEGGVNDLLAERLQFKDSNVLAPTYTETLQKLVAFVPASHAKQIREALGAAGAGHIGHYSHCSFSAEGIGRFRPQEGTNPYIGTIGKEEEVGEVRIETIVPANRSGKVIAALIKAHPYEEPAYDLYPLDQPQFQRGLGRIGKVEGDHTLASYVEFVKQALGVKTVRVVGELDTKIRKAAVLGGDGNKYVMQAKRAGADVLITGDLYYHVAQDALMAGMCVIDAGHHIEAIMKEGVAEKIAALLSENGYHIDIFASAQSTEPFQFL</sequence>
<dbReference type="InterPro" id="IPR015867">
    <property type="entry name" value="N-reg_PII/ATP_PRibTrfase_C"/>
</dbReference>
<dbReference type="PANTHER" id="PTHR13799">
    <property type="entry name" value="NGG1 INTERACTING FACTOR 3"/>
    <property type="match status" value="1"/>
</dbReference>
<feature type="binding site" evidence="5">
    <location>
        <position position="69"/>
    </location>
    <ligand>
        <name>a divalent metal cation</name>
        <dbReference type="ChEBI" id="CHEBI:60240"/>
        <label>1</label>
    </ligand>
</feature>
<dbReference type="InterPro" id="IPR036069">
    <property type="entry name" value="DUF34/NIF3_sf"/>
</dbReference>
<gene>
    <name evidence="6" type="ORF">CHH72_01045</name>
</gene>
<feature type="binding site" evidence="5">
    <location>
        <position position="107"/>
    </location>
    <ligand>
        <name>a divalent metal cation</name>
        <dbReference type="ChEBI" id="CHEBI:60240"/>
        <label>1</label>
    </ligand>
</feature>
<evidence type="ECO:0000256" key="4">
    <source>
        <dbReference type="PIRNR" id="PIRNR037489"/>
    </source>
</evidence>
<dbReference type="Gene3D" id="3.40.1390.30">
    <property type="entry name" value="NIF3 (NGG1p interacting factor 3)-like"/>
    <property type="match status" value="1"/>
</dbReference>
<dbReference type="InterPro" id="IPR002678">
    <property type="entry name" value="DUF34/NIF3"/>
</dbReference>
<dbReference type="Pfam" id="PF01784">
    <property type="entry name" value="DUF34_NIF3"/>
    <property type="match status" value="1"/>
</dbReference>
<dbReference type="GO" id="GO:0005737">
    <property type="term" value="C:cytoplasm"/>
    <property type="evidence" value="ECO:0007669"/>
    <property type="project" value="TreeGrafter"/>
</dbReference>
<evidence type="ECO:0000313" key="6">
    <source>
        <dbReference type="EMBL" id="PAE90508.1"/>
    </source>
</evidence>
<feature type="binding site" evidence="5">
    <location>
        <position position="68"/>
    </location>
    <ligand>
        <name>a divalent metal cation</name>
        <dbReference type="ChEBI" id="CHEBI:60240"/>
        <label>1</label>
    </ligand>
</feature>
<dbReference type="PIRSF" id="PIRSF037489">
    <property type="entry name" value="UCP037489_NIF3_YqfO"/>
    <property type="match status" value="1"/>
</dbReference>
<proteinExistence type="inferred from homology"/>
<dbReference type="FunFam" id="3.40.1390.30:FF:000001">
    <property type="entry name" value="GTP cyclohydrolase 1 type 2"/>
    <property type="match status" value="1"/>
</dbReference>
<keyword evidence="3 4" id="KW-0479">Metal-binding</keyword>
<dbReference type="Gene3D" id="3.30.70.120">
    <property type="match status" value="1"/>
</dbReference>
<dbReference type="PANTHER" id="PTHR13799:SF14">
    <property type="entry name" value="GTP CYCLOHYDROLASE 1 TYPE 2 HOMOLOG"/>
    <property type="match status" value="1"/>
</dbReference>
<dbReference type="SUPFAM" id="SSF102705">
    <property type="entry name" value="NIF3 (NGG1p interacting factor 3)-like"/>
    <property type="match status" value="1"/>
</dbReference>
<comment type="caution">
    <text evidence="6">The sequence shown here is derived from an EMBL/GenBank/DDBJ whole genome shotgun (WGS) entry which is preliminary data.</text>
</comment>
<evidence type="ECO:0000256" key="5">
    <source>
        <dbReference type="PIRSR" id="PIRSR602678-1"/>
    </source>
</evidence>
<evidence type="ECO:0000256" key="3">
    <source>
        <dbReference type="ARBA" id="ARBA00022723"/>
    </source>
</evidence>
<evidence type="ECO:0000313" key="7">
    <source>
        <dbReference type="Proteomes" id="UP000216207"/>
    </source>
</evidence>
<accession>A0A268P4A7</accession>
<reference evidence="6 7" key="1">
    <citation type="submission" date="2017-07" db="EMBL/GenBank/DDBJ databases">
        <title>Isolation and whole genome analysis of endospore-forming bacteria from heroin.</title>
        <authorList>
            <person name="Kalinowski J."/>
            <person name="Ahrens B."/>
            <person name="Al-Dilaimi A."/>
            <person name="Winkler A."/>
            <person name="Wibberg D."/>
            <person name="Schleenbecker U."/>
            <person name="Ruckert C."/>
            <person name="Wolfel R."/>
            <person name="Grass G."/>
        </authorList>
    </citation>
    <scope>NUCLEOTIDE SEQUENCE [LARGE SCALE GENOMIC DNA]</scope>
    <source>
        <strain evidence="6 7">7539</strain>
    </source>
</reference>
<evidence type="ECO:0000256" key="1">
    <source>
        <dbReference type="ARBA" id="ARBA00006964"/>
    </source>
</evidence>
<name>A0A268P4A7_SHOCL</name>
<dbReference type="InterPro" id="IPR017221">
    <property type="entry name" value="DUF34/NIF3_bac"/>
</dbReference>
<dbReference type="FunFam" id="3.30.70.120:FF:000006">
    <property type="entry name" value="GTP cyclohydrolase 1 type 2 homolog"/>
    <property type="match status" value="1"/>
</dbReference>
<dbReference type="Proteomes" id="UP000216207">
    <property type="component" value="Unassembled WGS sequence"/>
</dbReference>
<organism evidence="6 7">
    <name type="scientific">Shouchella clausii</name>
    <name type="common">Alkalihalobacillus clausii</name>
    <dbReference type="NCBI Taxonomy" id="79880"/>
    <lineage>
        <taxon>Bacteria</taxon>
        <taxon>Bacillati</taxon>
        <taxon>Bacillota</taxon>
        <taxon>Bacilli</taxon>
        <taxon>Bacillales</taxon>
        <taxon>Bacillaceae</taxon>
        <taxon>Shouchella</taxon>
    </lineage>
</organism>
<feature type="binding site" evidence="5">
    <location>
        <position position="336"/>
    </location>
    <ligand>
        <name>a divalent metal cation</name>
        <dbReference type="ChEBI" id="CHEBI:60240"/>
        <label>1</label>
    </ligand>
</feature>
<dbReference type="NCBIfam" id="TIGR00486">
    <property type="entry name" value="YbgI_SA1388"/>
    <property type="match status" value="1"/>
</dbReference>
<protein>
    <recommendedName>
        <fullName evidence="2 4">GTP cyclohydrolase 1 type 2 homolog</fullName>
    </recommendedName>
</protein>
<dbReference type="RefSeq" id="WP_095316127.1">
    <property type="nucleotide sequence ID" value="NZ_NPCC01000004.1"/>
</dbReference>